<dbReference type="Proteomes" id="UP000298416">
    <property type="component" value="Unassembled WGS sequence"/>
</dbReference>
<gene>
    <name evidence="4" type="ORF">SASPL_137841</name>
</gene>
<evidence type="ECO:0000256" key="1">
    <source>
        <dbReference type="SAM" id="MobiDB-lite"/>
    </source>
</evidence>
<feature type="region of interest" description="Disordered" evidence="1">
    <location>
        <begin position="365"/>
        <end position="426"/>
    </location>
</feature>
<dbReference type="InterPro" id="IPR001623">
    <property type="entry name" value="DnaJ_domain"/>
</dbReference>
<dbReference type="Pfam" id="PF13370">
    <property type="entry name" value="Fer4_13"/>
    <property type="match status" value="1"/>
</dbReference>
<dbReference type="InterPro" id="IPR036869">
    <property type="entry name" value="J_dom_sf"/>
</dbReference>
<keyword evidence="2" id="KW-0472">Membrane</keyword>
<dbReference type="PROSITE" id="PS50076">
    <property type="entry name" value="DNAJ_2"/>
    <property type="match status" value="1"/>
</dbReference>
<dbReference type="EMBL" id="PNBA02000014">
    <property type="protein sequence ID" value="KAG6400996.1"/>
    <property type="molecule type" value="Genomic_DNA"/>
</dbReference>
<proteinExistence type="predicted"/>
<accession>A0A8X8WVZ1</accession>
<feature type="transmembrane region" description="Helical" evidence="2">
    <location>
        <begin position="476"/>
        <end position="500"/>
    </location>
</feature>
<feature type="domain" description="J" evidence="3">
    <location>
        <begin position="69"/>
        <end position="132"/>
    </location>
</feature>
<evidence type="ECO:0000313" key="4">
    <source>
        <dbReference type="EMBL" id="KAG6400996.1"/>
    </source>
</evidence>
<reference evidence="4" key="2">
    <citation type="submission" date="2020-08" db="EMBL/GenBank/DDBJ databases">
        <title>Plant Genome Project.</title>
        <authorList>
            <person name="Zhang R.-G."/>
        </authorList>
    </citation>
    <scope>NUCLEOTIDE SEQUENCE</scope>
    <source>
        <strain evidence="4">Huo1</strain>
        <tissue evidence="4">Leaf</tissue>
    </source>
</reference>
<organism evidence="4">
    <name type="scientific">Salvia splendens</name>
    <name type="common">Scarlet sage</name>
    <dbReference type="NCBI Taxonomy" id="180675"/>
    <lineage>
        <taxon>Eukaryota</taxon>
        <taxon>Viridiplantae</taxon>
        <taxon>Streptophyta</taxon>
        <taxon>Embryophyta</taxon>
        <taxon>Tracheophyta</taxon>
        <taxon>Spermatophyta</taxon>
        <taxon>Magnoliopsida</taxon>
        <taxon>eudicotyledons</taxon>
        <taxon>Gunneridae</taxon>
        <taxon>Pentapetalae</taxon>
        <taxon>asterids</taxon>
        <taxon>lamiids</taxon>
        <taxon>Lamiales</taxon>
        <taxon>Lamiaceae</taxon>
        <taxon>Nepetoideae</taxon>
        <taxon>Mentheae</taxon>
        <taxon>Salviinae</taxon>
        <taxon>Salvia</taxon>
        <taxon>Salvia subgen. Calosphace</taxon>
        <taxon>core Calosphace</taxon>
    </lineage>
</organism>
<dbReference type="AlphaFoldDB" id="A0A8X8WVZ1"/>
<dbReference type="CDD" id="cd06257">
    <property type="entry name" value="DnaJ"/>
    <property type="match status" value="1"/>
</dbReference>
<comment type="caution">
    <text evidence="4">The sequence shown here is derived from an EMBL/GenBank/DDBJ whole genome shotgun (WGS) entry which is preliminary data.</text>
</comment>
<reference evidence="4" key="1">
    <citation type="submission" date="2018-01" db="EMBL/GenBank/DDBJ databases">
        <authorList>
            <person name="Mao J.F."/>
        </authorList>
    </citation>
    <scope>NUCLEOTIDE SEQUENCE</scope>
    <source>
        <strain evidence="4">Huo1</strain>
        <tissue evidence="4">Leaf</tissue>
    </source>
</reference>
<evidence type="ECO:0000259" key="3">
    <source>
        <dbReference type="PROSITE" id="PS50076"/>
    </source>
</evidence>
<keyword evidence="2" id="KW-0812">Transmembrane</keyword>
<dbReference type="PANTHER" id="PTHR45295:SF1">
    <property type="entry name" value="CHAPERONE PROTEIN DNAJ C76, CHLOROPLASTIC"/>
    <property type="match status" value="1"/>
</dbReference>
<dbReference type="Gene3D" id="1.10.287.110">
    <property type="entry name" value="DnaJ domain"/>
    <property type="match status" value="1"/>
</dbReference>
<dbReference type="SUPFAM" id="SSF54862">
    <property type="entry name" value="4Fe-4S ferredoxins"/>
    <property type="match status" value="1"/>
</dbReference>
<protein>
    <recommendedName>
        <fullName evidence="3">J domain-containing protein</fullName>
    </recommendedName>
</protein>
<dbReference type="SMART" id="SM00271">
    <property type="entry name" value="DnaJ"/>
    <property type="match status" value="1"/>
</dbReference>
<dbReference type="SUPFAM" id="SSF46565">
    <property type="entry name" value="Chaperone J-domain"/>
    <property type="match status" value="1"/>
</dbReference>
<dbReference type="Pfam" id="PF00226">
    <property type="entry name" value="DnaJ"/>
    <property type="match status" value="1"/>
</dbReference>
<evidence type="ECO:0000313" key="5">
    <source>
        <dbReference type="Proteomes" id="UP000298416"/>
    </source>
</evidence>
<evidence type="ECO:0000256" key="2">
    <source>
        <dbReference type="SAM" id="Phobius"/>
    </source>
</evidence>
<dbReference type="PANTHER" id="PTHR45295">
    <property type="entry name" value="CHAPERONE PROTEIN DNAJ C76, CHLOROPLASTIC"/>
    <property type="match status" value="1"/>
</dbReference>
<name>A0A8X8WVZ1_SALSN</name>
<keyword evidence="5" id="KW-1185">Reference proteome</keyword>
<dbReference type="Gene3D" id="3.30.70.20">
    <property type="match status" value="1"/>
</dbReference>
<keyword evidence="2" id="KW-1133">Transmembrane helix</keyword>
<sequence length="503" mass="54805">MHASATLLPLHILPSSLTPSTDPKPVALGITKIGDSFIRQQRIDSKGNNKVLPACRASRHDEFSATEFNLYELLGIDSCSDTRQIKEAYRALQKRCHPDIAGPPGHDMAIVLNEAYALLSDPNARMAYDRELAKVGDLLGYTGRPIYSRWCGSESEEKAIFVDEVKCVGCLKCALFAGKTFAVESVYGRARVVAQWADPQHKINQAIAACPVDCISYVERSELAALEFVMSKQPRGNVRIGASNTGGVRTADVFDEVEKFQARYKASKRHSNSKVYSLSLSLSCFNYCAYYFSLLSCLTNQILPKLTQFSLKDTESESSSRRISAIQMISNWLYWQPPTADAAPLVVIQNSKLGSSPTLEKLKAAARVRATTKNKKETASSPNNTDDYWVPGTLALPTPGSSDPGPTRKKKRPSDGQPLKNPKKDSSIPFGWVLPAGASAAAAAVVADRLRLGGPETGLQDHIAGSLALAIVNSPWMQVGLAAVTWYLIGVYILEILVALRPK</sequence>